<comment type="caution">
    <text evidence="8">The sequence shown here is derived from an EMBL/GenBank/DDBJ whole genome shotgun (WGS) entry which is preliminary data.</text>
</comment>
<dbReference type="AlphaFoldDB" id="A0A6A2YEL7"/>
<evidence type="ECO:0000256" key="2">
    <source>
        <dbReference type="ARBA" id="ARBA00022692"/>
    </source>
</evidence>
<dbReference type="Pfam" id="PF23262">
    <property type="entry name" value="NFD4_C"/>
    <property type="match status" value="1"/>
</dbReference>
<dbReference type="Proteomes" id="UP000436088">
    <property type="component" value="Unassembled WGS sequence"/>
</dbReference>
<feature type="transmembrane region" description="Helical" evidence="5">
    <location>
        <begin position="70"/>
        <end position="88"/>
    </location>
</feature>
<evidence type="ECO:0000256" key="3">
    <source>
        <dbReference type="ARBA" id="ARBA00022989"/>
    </source>
</evidence>
<keyword evidence="9" id="KW-1185">Reference proteome</keyword>
<evidence type="ECO:0000259" key="7">
    <source>
        <dbReference type="Pfam" id="PF23262"/>
    </source>
</evidence>
<dbReference type="InterPro" id="IPR036259">
    <property type="entry name" value="MFS_trans_sf"/>
</dbReference>
<dbReference type="GO" id="GO:0016020">
    <property type="term" value="C:membrane"/>
    <property type="evidence" value="ECO:0007669"/>
    <property type="project" value="UniProtKB-SubCell"/>
</dbReference>
<keyword evidence="2 5" id="KW-0812">Transmembrane</keyword>
<evidence type="ECO:0000313" key="8">
    <source>
        <dbReference type="EMBL" id="KAE8674649.1"/>
    </source>
</evidence>
<protein>
    <recommendedName>
        <fullName evidence="7">NFD4 C-terminal domain-containing protein</fullName>
    </recommendedName>
</protein>
<feature type="signal peptide" evidence="6">
    <location>
        <begin position="1"/>
        <end position="18"/>
    </location>
</feature>
<name>A0A6A2YEL7_HIBSY</name>
<organism evidence="8 9">
    <name type="scientific">Hibiscus syriacus</name>
    <name type="common">Rose of Sharon</name>
    <dbReference type="NCBI Taxonomy" id="106335"/>
    <lineage>
        <taxon>Eukaryota</taxon>
        <taxon>Viridiplantae</taxon>
        <taxon>Streptophyta</taxon>
        <taxon>Embryophyta</taxon>
        <taxon>Tracheophyta</taxon>
        <taxon>Spermatophyta</taxon>
        <taxon>Magnoliopsida</taxon>
        <taxon>eudicotyledons</taxon>
        <taxon>Gunneridae</taxon>
        <taxon>Pentapetalae</taxon>
        <taxon>rosids</taxon>
        <taxon>malvids</taxon>
        <taxon>Malvales</taxon>
        <taxon>Malvaceae</taxon>
        <taxon>Malvoideae</taxon>
        <taxon>Hibiscus</taxon>
    </lineage>
</organism>
<evidence type="ECO:0000256" key="1">
    <source>
        <dbReference type="ARBA" id="ARBA00004141"/>
    </source>
</evidence>
<feature type="domain" description="NFD4 C-terminal" evidence="7">
    <location>
        <begin position="1"/>
        <end position="155"/>
    </location>
</feature>
<feature type="chain" id="PRO_5025339419" description="NFD4 C-terminal domain-containing protein" evidence="6">
    <location>
        <begin position="19"/>
        <end position="164"/>
    </location>
</feature>
<feature type="transmembrane region" description="Helical" evidence="5">
    <location>
        <begin position="28"/>
        <end position="49"/>
    </location>
</feature>
<evidence type="ECO:0000256" key="4">
    <source>
        <dbReference type="ARBA" id="ARBA00023136"/>
    </source>
</evidence>
<gene>
    <name evidence="8" type="ORF">F3Y22_tig00111741pilonHSYRG00071</name>
</gene>
<keyword evidence="3 5" id="KW-1133">Transmembrane helix</keyword>
<evidence type="ECO:0000256" key="6">
    <source>
        <dbReference type="SAM" id="SignalP"/>
    </source>
</evidence>
<evidence type="ECO:0000313" key="9">
    <source>
        <dbReference type="Proteomes" id="UP000436088"/>
    </source>
</evidence>
<feature type="transmembrane region" description="Helical" evidence="5">
    <location>
        <begin position="94"/>
        <end position="116"/>
    </location>
</feature>
<reference evidence="8" key="1">
    <citation type="submission" date="2019-09" db="EMBL/GenBank/DDBJ databases">
        <title>Draft genome information of white flower Hibiscus syriacus.</title>
        <authorList>
            <person name="Kim Y.-M."/>
        </authorList>
    </citation>
    <scope>NUCLEOTIDE SEQUENCE [LARGE SCALE GENOMIC DNA]</scope>
    <source>
        <strain evidence="8">YM2019G1</strain>
    </source>
</reference>
<dbReference type="InterPro" id="IPR056555">
    <property type="entry name" value="NFD4_C"/>
</dbReference>
<dbReference type="PANTHER" id="PTHR21576">
    <property type="entry name" value="UNCHARACTERIZED NODULIN-LIKE PROTEIN"/>
    <property type="match status" value="1"/>
</dbReference>
<keyword evidence="4 5" id="KW-0472">Membrane</keyword>
<evidence type="ECO:0000256" key="5">
    <source>
        <dbReference type="SAM" id="Phobius"/>
    </source>
</evidence>
<proteinExistence type="predicted"/>
<dbReference type="SUPFAM" id="SSF103473">
    <property type="entry name" value="MFS general substrate transporter"/>
    <property type="match status" value="1"/>
</dbReference>
<comment type="subcellular location">
    <subcellularLocation>
        <location evidence="1">Membrane</location>
        <topology evidence="1">Multi-pass membrane protein</topology>
    </subcellularLocation>
</comment>
<accession>A0A6A2YEL7</accession>
<keyword evidence="6" id="KW-0732">Signal</keyword>
<sequence>MWVLFLSTFCGLGPSLTAVDNLGQIGELLGYPNKTVTSFVSLVSIWNFFRRVFFGFVSETMIVKYKLPRPLMMTMVLLIACIGYLLAFSVPGSLYAASIIIGFSFGAQLPLIFAIISELFRLKYYSTLFNCGQLLSPLGSYIFNVRLTGVLYDREAFRILRRKV</sequence>
<dbReference type="Gene3D" id="1.20.1250.20">
    <property type="entry name" value="MFS general substrate transporter like domains"/>
    <property type="match status" value="1"/>
</dbReference>
<dbReference type="PANTHER" id="PTHR21576:SF29">
    <property type="entry name" value="NODULIN-LIKE DOMAIN-CONTAINING PROTEIN"/>
    <property type="match status" value="1"/>
</dbReference>
<dbReference type="EMBL" id="VEPZ02001415">
    <property type="protein sequence ID" value="KAE8674649.1"/>
    <property type="molecule type" value="Genomic_DNA"/>
</dbReference>